<comment type="caution">
    <text evidence="2">The sequence shown here is derived from an EMBL/GenBank/DDBJ whole genome shotgun (WGS) entry which is preliminary data.</text>
</comment>
<keyword evidence="1" id="KW-0732">Signal</keyword>
<keyword evidence="3" id="KW-1185">Reference proteome</keyword>
<dbReference type="InterPro" id="IPR013783">
    <property type="entry name" value="Ig-like_fold"/>
</dbReference>
<feature type="signal peptide" evidence="1">
    <location>
        <begin position="1"/>
        <end position="26"/>
    </location>
</feature>
<proteinExistence type="predicted"/>
<accession>A0A841BUS5</accession>
<dbReference type="Proteomes" id="UP000587527">
    <property type="component" value="Unassembled WGS sequence"/>
</dbReference>
<evidence type="ECO:0008006" key="4">
    <source>
        <dbReference type="Google" id="ProtNLM"/>
    </source>
</evidence>
<sequence length="925" mass="94446">MRTLRLLFVAALAVSTVALVPSSASAAAPTAPYTAVTVSGHSTFYPQVGSLALDAGNAYTFSFSWTSPEVLSVMALSTSGSITMGLQPPTGQTWAVGTYSTDWFADATHAQFTLGVGSAACDGDPASLTVTEVVREAGTGAITAFAASYSSKCTASKPEITTGELRWHSSVPYAAATTDPGQIDFGSQPFDLNGTPKQVTITSRGSSPIVFGTAALSGAVPAAFAVTADTCSGQTVAYGETCVLTVTPHATAYAVQTALLVVPDNTSGGQTNVALSLQGANTRSFTSSTNSMDFGVIYTGHDSETKTVKMTGTNISPVTFGTVSIVNYGSAAFVITSDTCSGAVLGNLQTCSVSVKAHPNVASQSVTAMLQFPNNTPGALRGVQLTVTAAESKGLTVDPYLQFGSVIVGQSAGPKTLTVTAAGPEAVALGTISIDGADAQIFTIVDDSCSGVTLQVGTDCTVTLSATTPYVGGRFASLLIPNNSSINPRIVSLSIIGIADQEGTYYPLAPERIMDSRTGIGISKAKIGAGAVAHLQVAGRGGVPAGNVSAVVLNVTVTGPTAGGYLTVYPGGVARPTASSLNFTAGWTGANSVTVGLGANGKVDIFNSAGRSDIIVDVVGYYAASAPADTGAVAGGRFQPTMPERLFDSRSDLGFQIPAGLVMYIPVSYGYPANQHIRALALNITAVSPRSSGYLTAWDGGDYTFPETSTLNFGKGKTVPNMAIVPTSPCVDCGDAEGLPTVGIYTSATVDLLVDIVGFYDDGQLGGGYRFQPMTPTRIVDTRSGLGASTLGAGATAHVTTPPALIDDSTQALALNVTGIAPTSNTYLTLWPHGYSDIPQPTISNLNPAKGQTVPNAAITLLGPTKMFNIFNASGRTNVAVDVVGTFYPDTNSVSSFSPGTATIRARKTTYALTAHPEPKLGRLS</sequence>
<evidence type="ECO:0000313" key="2">
    <source>
        <dbReference type="EMBL" id="MBB5870909.1"/>
    </source>
</evidence>
<dbReference type="GO" id="GO:0005975">
    <property type="term" value="P:carbohydrate metabolic process"/>
    <property type="evidence" value="ECO:0007669"/>
    <property type="project" value="UniProtKB-ARBA"/>
</dbReference>
<gene>
    <name evidence="2" type="ORF">F4553_004288</name>
</gene>
<name>A0A841BUS5_9ACTN</name>
<feature type="chain" id="PRO_5032309590" description="Choice-of-anchor D domain-containing protein" evidence="1">
    <location>
        <begin position="27"/>
        <end position="925"/>
    </location>
</feature>
<reference evidence="2 3" key="1">
    <citation type="submission" date="2020-08" db="EMBL/GenBank/DDBJ databases">
        <title>Sequencing the genomes of 1000 actinobacteria strains.</title>
        <authorList>
            <person name="Klenk H.-P."/>
        </authorList>
    </citation>
    <scope>NUCLEOTIDE SEQUENCE [LARGE SCALE GENOMIC DNA]</scope>
    <source>
        <strain evidence="2 3">DSM 45362</strain>
    </source>
</reference>
<dbReference type="EMBL" id="JACHMN010000002">
    <property type="protein sequence ID" value="MBB5870909.1"/>
    <property type="molecule type" value="Genomic_DNA"/>
</dbReference>
<dbReference type="RefSeq" id="WP_184838614.1">
    <property type="nucleotide sequence ID" value="NZ_JACHMN010000002.1"/>
</dbReference>
<evidence type="ECO:0000313" key="3">
    <source>
        <dbReference type="Proteomes" id="UP000587527"/>
    </source>
</evidence>
<dbReference type="AlphaFoldDB" id="A0A841BUS5"/>
<protein>
    <recommendedName>
        <fullName evidence="4">Choice-of-anchor D domain-containing protein</fullName>
    </recommendedName>
</protein>
<evidence type="ECO:0000256" key="1">
    <source>
        <dbReference type="SAM" id="SignalP"/>
    </source>
</evidence>
<dbReference type="NCBIfam" id="NF012200">
    <property type="entry name" value="choice_anch_D"/>
    <property type="match status" value="2"/>
</dbReference>
<dbReference type="Gene3D" id="2.60.40.10">
    <property type="entry name" value="Immunoglobulins"/>
    <property type="match status" value="3"/>
</dbReference>
<organism evidence="2 3">
    <name type="scientific">Allocatelliglobosispora scoriae</name>
    <dbReference type="NCBI Taxonomy" id="643052"/>
    <lineage>
        <taxon>Bacteria</taxon>
        <taxon>Bacillati</taxon>
        <taxon>Actinomycetota</taxon>
        <taxon>Actinomycetes</taxon>
        <taxon>Micromonosporales</taxon>
        <taxon>Micromonosporaceae</taxon>
        <taxon>Allocatelliglobosispora</taxon>
    </lineage>
</organism>